<keyword evidence="2" id="KW-0732">Signal</keyword>
<name>A0ABQ7SC04_9ACAR</name>
<evidence type="ECO:0000313" key="7">
    <source>
        <dbReference type="Proteomes" id="UP000825002"/>
    </source>
</evidence>
<dbReference type="PANTHER" id="PTHR43903">
    <property type="entry name" value="NEUROLIGIN"/>
    <property type="match status" value="1"/>
</dbReference>
<dbReference type="EMBL" id="JAIFTH010000054">
    <property type="protein sequence ID" value="KAG9510917.1"/>
    <property type="molecule type" value="Genomic_DNA"/>
</dbReference>
<dbReference type="PROSITE" id="PS00941">
    <property type="entry name" value="CARBOXYLESTERASE_B_2"/>
    <property type="match status" value="1"/>
</dbReference>
<dbReference type="Pfam" id="PF00135">
    <property type="entry name" value="COesterase"/>
    <property type="match status" value="1"/>
</dbReference>
<gene>
    <name evidence="6" type="primary">Nlgn3</name>
    <name evidence="6" type="ORF">GZH46_00523</name>
</gene>
<protein>
    <submittedName>
        <fullName evidence="6">Neuroligin-3</fullName>
    </submittedName>
</protein>
<evidence type="ECO:0000256" key="4">
    <source>
        <dbReference type="SAM" id="Phobius"/>
    </source>
</evidence>
<keyword evidence="4" id="KW-0812">Transmembrane</keyword>
<dbReference type="Gene3D" id="3.40.50.1820">
    <property type="entry name" value="alpha/beta hydrolase"/>
    <property type="match status" value="1"/>
</dbReference>
<sequence length="723" mass="81766">MTPSVEHSERAAEFGSNDDITIRLGPSISARMSKITLTTVTTTALLLVIAYTCCCVSQGAWAQYQPIQQVPVVTPNSLSTLDNTVAVYTQMGQVMGRTVVLWDGPNRGPEARAQAALYAQLGSQPSLSWRTPILSPLTVYPYRNVSVFLGIPYARPPLREHGLRFKLPQPADKWTVLMADKYRPACPQPVRYTGIERAIAQTDEDCLYLNIFTPYVRPKPLRPFPVILHIHGGRYEHGSGNAFPGHMLAASQEVVVVTFNYRLGVLGYLATADNSSAGNYGLADQLAALQWVRDNIEQFNGDPHRITLWGTEAGAASAGLLAISPRSRDLVKRVIAQSGAAIADWAVQRNPLVIRNTSIVVGEHFGCFSRDSMSLVRCLEARSFNEFTTTSVTPDIGWLAFAPVSDYRTRDRDLALLPDLPEHYFTMRYSEFPENFAYMSGVTRNEGSPTLLMDPELRAKNYIVTAEMFERRLRWPWIRTFNATRNEHAFIKALDFMYSPAFDRSNLTQYLQGLIDLEGDAWAVAGHTRMVQTMLKKGVPTYAYVLNYTIEGLMRPEPWMGVPHDTEYFLVSGAPFMEPKYFPSIYDLSQARWTESDRNMSQLFMEAFANFARDGIPTPVALFNNILWEPATVNQFKHLSINTTNLTSVMHRDYRTKYAQFWNEYIYTLLDYDPITNYWPNTFSPLEMELRNYRAATWAAGFIAAVLVLIVLLCTCMYCRVKR</sequence>
<evidence type="ECO:0000256" key="1">
    <source>
        <dbReference type="ARBA" id="ARBA00005964"/>
    </source>
</evidence>
<dbReference type="InterPro" id="IPR002018">
    <property type="entry name" value="CarbesteraseB"/>
</dbReference>
<feature type="domain" description="Carboxylesterase type B" evidence="5">
    <location>
        <begin position="144"/>
        <end position="662"/>
    </location>
</feature>
<keyword evidence="3" id="KW-0325">Glycoprotein</keyword>
<evidence type="ECO:0000313" key="6">
    <source>
        <dbReference type="EMBL" id="KAG9510917.1"/>
    </source>
</evidence>
<evidence type="ECO:0000256" key="3">
    <source>
        <dbReference type="ARBA" id="ARBA00023180"/>
    </source>
</evidence>
<dbReference type="SUPFAM" id="SSF53474">
    <property type="entry name" value="alpha/beta-Hydrolases"/>
    <property type="match status" value="1"/>
</dbReference>
<keyword evidence="7" id="KW-1185">Reference proteome</keyword>
<keyword evidence="4" id="KW-0472">Membrane</keyword>
<reference evidence="6 7" key="1">
    <citation type="submission" date="2020-10" db="EMBL/GenBank/DDBJ databases">
        <authorList>
            <person name="Klimov P.B."/>
            <person name="Dyachkov S.M."/>
            <person name="Chetverikov P.E."/>
        </authorList>
    </citation>
    <scope>NUCLEOTIDE SEQUENCE [LARGE SCALE GENOMIC DNA]</scope>
    <source>
        <strain evidence="6">BMOC 18-1129-001#AD2665</strain>
        <tissue evidence="6">Entire mites</tissue>
    </source>
</reference>
<dbReference type="InterPro" id="IPR051093">
    <property type="entry name" value="Neuroligin/BSAL"/>
</dbReference>
<keyword evidence="4" id="KW-1133">Transmembrane helix</keyword>
<dbReference type="Proteomes" id="UP000825002">
    <property type="component" value="Unassembled WGS sequence"/>
</dbReference>
<feature type="transmembrane region" description="Helical" evidence="4">
    <location>
        <begin position="698"/>
        <end position="719"/>
    </location>
</feature>
<comment type="caution">
    <text evidence="6">The sequence shown here is derived from an EMBL/GenBank/DDBJ whole genome shotgun (WGS) entry which is preliminary data.</text>
</comment>
<comment type="similarity">
    <text evidence="1">Belongs to the type-B carboxylesterase/lipase family.</text>
</comment>
<dbReference type="InterPro" id="IPR029058">
    <property type="entry name" value="AB_hydrolase_fold"/>
</dbReference>
<organism evidence="6 7">
    <name type="scientific">Fragariocoptes setiger</name>
    <dbReference type="NCBI Taxonomy" id="1670756"/>
    <lineage>
        <taxon>Eukaryota</taxon>
        <taxon>Metazoa</taxon>
        <taxon>Ecdysozoa</taxon>
        <taxon>Arthropoda</taxon>
        <taxon>Chelicerata</taxon>
        <taxon>Arachnida</taxon>
        <taxon>Acari</taxon>
        <taxon>Acariformes</taxon>
        <taxon>Trombidiformes</taxon>
        <taxon>Prostigmata</taxon>
        <taxon>Eupodina</taxon>
        <taxon>Eriophyoidea</taxon>
        <taxon>Phytoptidae</taxon>
        <taxon>Fragariocoptes</taxon>
    </lineage>
</organism>
<evidence type="ECO:0000259" key="5">
    <source>
        <dbReference type="Pfam" id="PF00135"/>
    </source>
</evidence>
<proteinExistence type="inferred from homology"/>
<dbReference type="InterPro" id="IPR019819">
    <property type="entry name" value="Carboxylesterase_B_CS"/>
</dbReference>
<accession>A0ABQ7SC04</accession>
<evidence type="ECO:0000256" key="2">
    <source>
        <dbReference type="ARBA" id="ARBA00022729"/>
    </source>
</evidence>
<feature type="non-terminal residue" evidence="6">
    <location>
        <position position="723"/>
    </location>
</feature>